<feature type="transmembrane region" description="Helical" evidence="5">
    <location>
        <begin position="381"/>
        <end position="403"/>
    </location>
</feature>
<sequence>MTCQIKKSEFSNIEYVVLNKYEHDSETPSAPRHKGLKGDIGNIILLTILYILQGVPLGLSGSIPLILQSRKVSYEEQAKFSFIDWPFSLKLIWAPIVDSLYLPRLGRRKTWMVPTQYLIGIFLIYLSTRIDNILGNDNGKVGSGTMDLNTLFVVFFVLNFLAATQDISVDGWAISMLQRHNVGWASTCNAVGQTAGYFLGNVVLLVLESADFCNKYIRSQPSNVGIITFSGFLYFWGLVFFVTTSLVWIFKSERTDPEVDPDQSIVTTYKQLYRVIKLKPVISYCVILMTCKICFKAADTVARFKLIDAGISKETIALYAVPLVPIQLILPFVIARKTSGPRPLDIFLKGFLPKLSMTVFMAYLVHLAFNVIDAKGNVPMYFYILLLAWNCINEVFCTSFFVAKMAFHAKVSDPVIGGTYMTLLNTISNLGDSWPATVALWAVGGLTWKSCDQAGIRSCDSASGAQECSAAVGHCVIAVDGFYIECFVCVVIGVLWYLWKKHKVRLLDALDVKEWKISLS</sequence>
<keyword evidence="4 5" id="KW-0472">Membrane</keyword>
<organism evidence="6 7">
    <name type="scientific">Dreissena polymorpha</name>
    <name type="common">Zebra mussel</name>
    <name type="synonym">Mytilus polymorpha</name>
    <dbReference type="NCBI Taxonomy" id="45954"/>
    <lineage>
        <taxon>Eukaryota</taxon>
        <taxon>Metazoa</taxon>
        <taxon>Spiralia</taxon>
        <taxon>Lophotrochozoa</taxon>
        <taxon>Mollusca</taxon>
        <taxon>Bivalvia</taxon>
        <taxon>Autobranchia</taxon>
        <taxon>Heteroconchia</taxon>
        <taxon>Euheterodonta</taxon>
        <taxon>Imparidentia</taxon>
        <taxon>Neoheterodontei</taxon>
        <taxon>Myida</taxon>
        <taxon>Dreissenoidea</taxon>
        <taxon>Dreissenidae</taxon>
        <taxon>Dreissena</taxon>
    </lineage>
</organism>
<proteinExistence type="predicted"/>
<feature type="transmembrane region" description="Helical" evidence="5">
    <location>
        <begin position="43"/>
        <end position="67"/>
    </location>
</feature>
<keyword evidence="7" id="KW-1185">Reference proteome</keyword>
<evidence type="ECO:0000313" key="6">
    <source>
        <dbReference type="EMBL" id="KAH3779770.1"/>
    </source>
</evidence>
<evidence type="ECO:0000313" key="7">
    <source>
        <dbReference type="Proteomes" id="UP000828390"/>
    </source>
</evidence>
<dbReference type="GO" id="GO:0008521">
    <property type="term" value="F:acetyl-CoA transmembrane transporter activity"/>
    <property type="evidence" value="ECO:0007669"/>
    <property type="project" value="InterPro"/>
</dbReference>
<dbReference type="AlphaFoldDB" id="A0A9D4EHK1"/>
<dbReference type="InterPro" id="IPR036259">
    <property type="entry name" value="MFS_trans_sf"/>
</dbReference>
<dbReference type="SUPFAM" id="SSF103473">
    <property type="entry name" value="MFS general substrate transporter"/>
    <property type="match status" value="1"/>
</dbReference>
<dbReference type="Proteomes" id="UP000828390">
    <property type="component" value="Unassembled WGS sequence"/>
</dbReference>
<dbReference type="GO" id="GO:0016020">
    <property type="term" value="C:membrane"/>
    <property type="evidence" value="ECO:0007669"/>
    <property type="project" value="UniProtKB-SubCell"/>
</dbReference>
<evidence type="ECO:0000256" key="5">
    <source>
        <dbReference type="SAM" id="Phobius"/>
    </source>
</evidence>
<dbReference type="Pfam" id="PF13000">
    <property type="entry name" value="Acatn"/>
    <property type="match status" value="3"/>
</dbReference>
<feature type="transmembrane region" description="Helical" evidence="5">
    <location>
        <begin position="346"/>
        <end position="369"/>
    </location>
</feature>
<dbReference type="GO" id="GO:0035348">
    <property type="term" value="P:acetyl-CoA transmembrane transport"/>
    <property type="evidence" value="ECO:0007669"/>
    <property type="project" value="InterPro"/>
</dbReference>
<dbReference type="PANTHER" id="PTHR12778:SF9">
    <property type="entry name" value="ACETYL-COENZYME A TRANSPORTER 1"/>
    <property type="match status" value="1"/>
</dbReference>
<feature type="transmembrane region" description="Helical" evidence="5">
    <location>
        <begin position="482"/>
        <end position="499"/>
    </location>
</feature>
<comment type="caution">
    <text evidence="6">The sequence shown here is derived from an EMBL/GenBank/DDBJ whole genome shotgun (WGS) entry which is preliminary data.</text>
</comment>
<gene>
    <name evidence="6" type="ORF">DPMN_157576</name>
</gene>
<reference evidence="6" key="1">
    <citation type="journal article" date="2019" name="bioRxiv">
        <title>The Genome of the Zebra Mussel, Dreissena polymorpha: A Resource for Invasive Species Research.</title>
        <authorList>
            <person name="McCartney M.A."/>
            <person name="Auch B."/>
            <person name="Kono T."/>
            <person name="Mallez S."/>
            <person name="Zhang Y."/>
            <person name="Obille A."/>
            <person name="Becker A."/>
            <person name="Abrahante J.E."/>
            <person name="Garbe J."/>
            <person name="Badalamenti J.P."/>
            <person name="Herman A."/>
            <person name="Mangelson H."/>
            <person name="Liachko I."/>
            <person name="Sullivan S."/>
            <person name="Sone E.D."/>
            <person name="Koren S."/>
            <person name="Silverstein K.A.T."/>
            <person name="Beckman K.B."/>
            <person name="Gohl D.M."/>
        </authorList>
    </citation>
    <scope>NUCLEOTIDE SEQUENCE</scope>
    <source>
        <strain evidence="6">Duluth1</strain>
        <tissue evidence="6">Whole animal</tissue>
    </source>
</reference>
<evidence type="ECO:0000256" key="4">
    <source>
        <dbReference type="ARBA" id="ARBA00023136"/>
    </source>
</evidence>
<keyword evidence="2 5" id="KW-0812">Transmembrane</keyword>
<dbReference type="PANTHER" id="PTHR12778">
    <property type="entry name" value="SOLUTE CARRIER FAMILY 33 ACETYL-COA TRANSPORTER -RELATED"/>
    <property type="match status" value="1"/>
</dbReference>
<name>A0A9D4EHK1_DREPO</name>
<evidence type="ECO:0008006" key="8">
    <source>
        <dbReference type="Google" id="ProtNLM"/>
    </source>
</evidence>
<feature type="transmembrane region" description="Helical" evidence="5">
    <location>
        <begin position="278"/>
        <end position="295"/>
    </location>
</feature>
<protein>
    <recommendedName>
        <fullName evidence="8">Acetyl-coenzyme A transporter 1</fullName>
    </recommendedName>
</protein>
<evidence type="ECO:0000256" key="3">
    <source>
        <dbReference type="ARBA" id="ARBA00022989"/>
    </source>
</evidence>
<dbReference type="InterPro" id="IPR004752">
    <property type="entry name" value="AmpG_permease/AT-1"/>
</dbReference>
<dbReference type="OrthoDB" id="6415790at2759"/>
<feature type="transmembrane region" description="Helical" evidence="5">
    <location>
        <begin position="148"/>
        <end position="169"/>
    </location>
</feature>
<accession>A0A9D4EHK1</accession>
<evidence type="ECO:0000256" key="1">
    <source>
        <dbReference type="ARBA" id="ARBA00004141"/>
    </source>
</evidence>
<reference evidence="6" key="2">
    <citation type="submission" date="2020-11" db="EMBL/GenBank/DDBJ databases">
        <authorList>
            <person name="McCartney M.A."/>
            <person name="Auch B."/>
            <person name="Kono T."/>
            <person name="Mallez S."/>
            <person name="Becker A."/>
            <person name="Gohl D.M."/>
            <person name="Silverstein K.A.T."/>
            <person name="Koren S."/>
            <person name="Bechman K.B."/>
            <person name="Herman A."/>
            <person name="Abrahante J.E."/>
            <person name="Garbe J."/>
        </authorList>
    </citation>
    <scope>NUCLEOTIDE SEQUENCE</scope>
    <source>
        <strain evidence="6">Duluth1</strain>
        <tissue evidence="6">Whole animal</tissue>
    </source>
</reference>
<evidence type="ECO:0000256" key="2">
    <source>
        <dbReference type="ARBA" id="ARBA00022692"/>
    </source>
</evidence>
<feature type="transmembrane region" description="Helical" evidence="5">
    <location>
        <begin position="110"/>
        <end position="128"/>
    </location>
</feature>
<keyword evidence="3 5" id="KW-1133">Transmembrane helix</keyword>
<dbReference type="InterPro" id="IPR024371">
    <property type="entry name" value="AcetylCoA_trans_1-like"/>
</dbReference>
<comment type="subcellular location">
    <subcellularLocation>
        <location evidence="1">Membrane</location>
        <topology evidence="1">Multi-pass membrane protein</topology>
    </subcellularLocation>
</comment>
<dbReference type="EMBL" id="JAIWYP010000008">
    <property type="protein sequence ID" value="KAH3779770.1"/>
    <property type="molecule type" value="Genomic_DNA"/>
</dbReference>
<feature type="transmembrane region" description="Helical" evidence="5">
    <location>
        <begin position="316"/>
        <end position="334"/>
    </location>
</feature>
<feature type="transmembrane region" description="Helical" evidence="5">
    <location>
        <begin position="224"/>
        <end position="250"/>
    </location>
</feature>